<feature type="compositionally biased region" description="Polar residues" evidence="1">
    <location>
        <begin position="91"/>
        <end position="106"/>
    </location>
</feature>
<dbReference type="HOGENOM" id="CLU_1866617_0_0_1"/>
<feature type="compositionally biased region" description="Acidic residues" evidence="1">
    <location>
        <begin position="52"/>
        <end position="76"/>
    </location>
</feature>
<feature type="region of interest" description="Disordered" evidence="1">
    <location>
        <begin position="1"/>
        <end position="106"/>
    </location>
</feature>
<protein>
    <submittedName>
        <fullName evidence="2">Uncharacterized protein</fullName>
    </submittedName>
</protein>
<gene>
    <name evidence="2" type="ORF">M407DRAFT_32544</name>
</gene>
<evidence type="ECO:0000256" key="1">
    <source>
        <dbReference type="SAM" id="MobiDB-lite"/>
    </source>
</evidence>
<keyword evidence="3" id="KW-1185">Reference proteome</keyword>
<dbReference type="AlphaFoldDB" id="A0A0C3L8C2"/>
<reference evidence="2 3" key="1">
    <citation type="submission" date="2014-04" db="EMBL/GenBank/DDBJ databases">
        <authorList>
            <consortium name="DOE Joint Genome Institute"/>
            <person name="Kuo A."/>
            <person name="Girlanda M."/>
            <person name="Perotto S."/>
            <person name="Kohler A."/>
            <person name="Nagy L.G."/>
            <person name="Floudas D."/>
            <person name="Copeland A."/>
            <person name="Barry K.W."/>
            <person name="Cichocki N."/>
            <person name="Veneault-Fourrey C."/>
            <person name="LaButti K."/>
            <person name="Lindquist E.A."/>
            <person name="Lipzen A."/>
            <person name="Lundell T."/>
            <person name="Morin E."/>
            <person name="Murat C."/>
            <person name="Sun H."/>
            <person name="Tunlid A."/>
            <person name="Henrissat B."/>
            <person name="Grigoriev I.V."/>
            <person name="Hibbett D.S."/>
            <person name="Martin F."/>
            <person name="Nordberg H.P."/>
            <person name="Cantor M.N."/>
            <person name="Hua S.X."/>
        </authorList>
    </citation>
    <scope>NUCLEOTIDE SEQUENCE [LARGE SCALE GENOMIC DNA]</scope>
    <source>
        <strain evidence="2 3">MUT 4182</strain>
    </source>
</reference>
<accession>A0A0C3L8C2</accession>
<dbReference type="EMBL" id="KN823344">
    <property type="protein sequence ID" value="KIO17772.1"/>
    <property type="molecule type" value="Genomic_DNA"/>
</dbReference>
<proteinExistence type="predicted"/>
<evidence type="ECO:0000313" key="3">
    <source>
        <dbReference type="Proteomes" id="UP000054248"/>
    </source>
</evidence>
<name>A0A0C3L8C2_9AGAM</name>
<evidence type="ECO:0000313" key="2">
    <source>
        <dbReference type="EMBL" id="KIO17772.1"/>
    </source>
</evidence>
<sequence length="137" mass="14733">MSLKRKHNGSLATLSQPLKKSKVIQDHESDQEISDDGMDTANIAGGRFDESATSEESGDDGSDAEDSDEDQVDGDAGEANHSKGHGGRTHPSPSKTTAFRAPTTQEIRMMKEASDLFRSNSFKLQVLLRSLSSATAH</sequence>
<organism evidence="2 3">
    <name type="scientific">Tulasnella calospora MUT 4182</name>
    <dbReference type="NCBI Taxonomy" id="1051891"/>
    <lineage>
        <taxon>Eukaryota</taxon>
        <taxon>Fungi</taxon>
        <taxon>Dikarya</taxon>
        <taxon>Basidiomycota</taxon>
        <taxon>Agaricomycotina</taxon>
        <taxon>Agaricomycetes</taxon>
        <taxon>Cantharellales</taxon>
        <taxon>Tulasnellaceae</taxon>
        <taxon>Tulasnella</taxon>
    </lineage>
</organism>
<dbReference type="Proteomes" id="UP000054248">
    <property type="component" value="Unassembled WGS sequence"/>
</dbReference>
<dbReference type="OrthoDB" id="10251401at2759"/>
<reference evidence="3" key="2">
    <citation type="submission" date="2015-01" db="EMBL/GenBank/DDBJ databases">
        <title>Evolutionary Origins and Diversification of the Mycorrhizal Mutualists.</title>
        <authorList>
            <consortium name="DOE Joint Genome Institute"/>
            <consortium name="Mycorrhizal Genomics Consortium"/>
            <person name="Kohler A."/>
            <person name="Kuo A."/>
            <person name="Nagy L.G."/>
            <person name="Floudas D."/>
            <person name="Copeland A."/>
            <person name="Barry K.W."/>
            <person name="Cichocki N."/>
            <person name="Veneault-Fourrey C."/>
            <person name="LaButti K."/>
            <person name="Lindquist E.A."/>
            <person name="Lipzen A."/>
            <person name="Lundell T."/>
            <person name="Morin E."/>
            <person name="Murat C."/>
            <person name="Riley R."/>
            <person name="Ohm R."/>
            <person name="Sun H."/>
            <person name="Tunlid A."/>
            <person name="Henrissat B."/>
            <person name="Grigoriev I.V."/>
            <person name="Hibbett D.S."/>
            <person name="Martin F."/>
        </authorList>
    </citation>
    <scope>NUCLEOTIDE SEQUENCE [LARGE SCALE GENOMIC DNA]</scope>
    <source>
        <strain evidence="3">MUT 4182</strain>
    </source>
</reference>